<comment type="caution">
    <text evidence="1">The sequence shown here is derived from an EMBL/GenBank/DDBJ whole genome shotgun (WGS) entry which is preliminary data.</text>
</comment>
<dbReference type="AlphaFoldDB" id="A0A4C1YSM4"/>
<organism evidence="1 2">
    <name type="scientific">Eumeta variegata</name>
    <name type="common">Bagworm moth</name>
    <name type="synonym">Eumeta japonica</name>
    <dbReference type="NCBI Taxonomy" id="151549"/>
    <lineage>
        <taxon>Eukaryota</taxon>
        <taxon>Metazoa</taxon>
        <taxon>Ecdysozoa</taxon>
        <taxon>Arthropoda</taxon>
        <taxon>Hexapoda</taxon>
        <taxon>Insecta</taxon>
        <taxon>Pterygota</taxon>
        <taxon>Neoptera</taxon>
        <taxon>Endopterygota</taxon>
        <taxon>Lepidoptera</taxon>
        <taxon>Glossata</taxon>
        <taxon>Ditrysia</taxon>
        <taxon>Tineoidea</taxon>
        <taxon>Psychidae</taxon>
        <taxon>Oiketicinae</taxon>
        <taxon>Eumeta</taxon>
    </lineage>
</organism>
<dbReference type="Proteomes" id="UP000299102">
    <property type="component" value="Unassembled WGS sequence"/>
</dbReference>
<protein>
    <submittedName>
        <fullName evidence="1">Uncharacterized protein</fullName>
    </submittedName>
</protein>
<gene>
    <name evidence="1" type="ORF">EVAR_98779_1</name>
</gene>
<name>A0A4C1YSM4_EUMVA</name>
<keyword evidence="2" id="KW-1185">Reference proteome</keyword>
<reference evidence="1 2" key="1">
    <citation type="journal article" date="2019" name="Commun. Biol.">
        <title>The bagworm genome reveals a unique fibroin gene that provides high tensile strength.</title>
        <authorList>
            <person name="Kono N."/>
            <person name="Nakamura H."/>
            <person name="Ohtoshi R."/>
            <person name="Tomita M."/>
            <person name="Numata K."/>
            <person name="Arakawa K."/>
        </authorList>
    </citation>
    <scope>NUCLEOTIDE SEQUENCE [LARGE SCALE GENOMIC DNA]</scope>
</reference>
<accession>A0A4C1YSM4</accession>
<proteinExistence type="predicted"/>
<dbReference type="EMBL" id="BGZK01001407">
    <property type="protein sequence ID" value="GBP79276.1"/>
    <property type="molecule type" value="Genomic_DNA"/>
</dbReference>
<evidence type="ECO:0000313" key="2">
    <source>
        <dbReference type="Proteomes" id="UP000299102"/>
    </source>
</evidence>
<sequence>MASSIFPIRTCGVHARDNPSTGIAPVTPLRLRMYMGGSDHLLTLWWLVSCLPFKSPFKKKSSSVSSYAVEVKLSILRPKRSFTLKLRLVTHHASATITIAGPIVTLVHHIGSQKLELQAFKMHSAIHQRPRPFNANLHLTAN</sequence>
<evidence type="ECO:0000313" key="1">
    <source>
        <dbReference type="EMBL" id="GBP79276.1"/>
    </source>
</evidence>